<evidence type="ECO:0000259" key="1">
    <source>
        <dbReference type="Pfam" id="PF11160"/>
    </source>
</evidence>
<keyword evidence="3" id="KW-1185">Reference proteome</keyword>
<dbReference type="InterPro" id="IPR021331">
    <property type="entry name" value="Hva1_TUDOR"/>
</dbReference>
<feature type="domain" description="Hypervirulence associated protein TUDOR" evidence="1">
    <location>
        <begin position="6"/>
        <end position="67"/>
    </location>
</feature>
<reference evidence="2 3" key="1">
    <citation type="submission" date="2024-03" db="EMBL/GenBank/DDBJ databases">
        <title>Natural products discovery in diverse microorganisms through a two-stage MS feature dereplication strategy.</title>
        <authorList>
            <person name="Zhang R."/>
        </authorList>
    </citation>
    <scope>NUCLEOTIDE SEQUENCE [LARGE SCALE GENOMIC DNA]</scope>
    <source>
        <strain evidence="2 3">18930</strain>
    </source>
</reference>
<evidence type="ECO:0000313" key="2">
    <source>
        <dbReference type="EMBL" id="WXG68338.1"/>
    </source>
</evidence>
<dbReference type="Pfam" id="PF11160">
    <property type="entry name" value="Hva1_TUDOR"/>
    <property type="match status" value="1"/>
</dbReference>
<dbReference type="Proteomes" id="UP001432000">
    <property type="component" value="Chromosome"/>
</dbReference>
<organism evidence="2 3">
    <name type="scientific">Rhodococcus sovatensis</name>
    <dbReference type="NCBI Taxonomy" id="1805840"/>
    <lineage>
        <taxon>Bacteria</taxon>
        <taxon>Bacillati</taxon>
        <taxon>Actinomycetota</taxon>
        <taxon>Actinomycetes</taxon>
        <taxon>Mycobacteriales</taxon>
        <taxon>Nocardiaceae</taxon>
        <taxon>Rhodococcus</taxon>
    </lineage>
</organism>
<proteinExistence type="predicted"/>
<protein>
    <submittedName>
        <fullName evidence="2">DUF2945 domain-containing protein</fullName>
    </submittedName>
</protein>
<sequence length="70" mass="7718">MTHRKGTTVQWNWGQGTGEGKIVEVHTDKVTRTISGSEITRNGSKETPAYLIEQSDGQRVLKLDSEVSTS</sequence>
<dbReference type="RefSeq" id="WP_338888482.1">
    <property type="nucleotide sequence ID" value="NZ_CP147846.1"/>
</dbReference>
<gene>
    <name evidence="2" type="ORF">WDS16_24605</name>
</gene>
<dbReference type="EMBL" id="CP147846">
    <property type="protein sequence ID" value="WXG68338.1"/>
    <property type="molecule type" value="Genomic_DNA"/>
</dbReference>
<name>A0ABZ2PKE3_9NOCA</name>
<accession>A0ABZ2PKE3</accession>
<evidence type="ECO:0000313" key="3">
    <source>
        <dbReference type="Proteomes" id="UP001432000"/>
    </source>
</evidence>